<reference evidence="1 2" key="1">
    <citation type="submission" date="2015-01" db="EMBL/GenBank/DDBJ databases">
        <title>Evolution of Trichinella species and genotypes.</title>
        <authorList>
            <person name="Korhonen P.K."/>
            <person name="Edoardo P."/>
            <person name="Giuseppe L.R."/>
            <person name="Gasser R.B."/>
        </authorList>
    </citation>
    <scope>NUCLEOTIDE SEQUENCE [LARGE SCALE GENOMIC DNA]</scope>
    <source>
        <strain evidence="1">ISS2496</strain>
    </source>
</reference>
<dbReference type="Proteomes" id="UP000054783">
    <property type="component" value="Unassembled WGS sequence"/>
</dbReference>
<organism evidence="1 2">
    <name type="scientific">Trichinella patagoniensis</name>
    <dbReference type="NCBI Taxonomy" id="990121"/>
    <lineage>
        <taxon>Eukaryota</taxon>
        <taxon>Metazoa</taxon>
        <taxon>Ecdysozoa</taxon>
        <taxon>Nematoda</taxon>
        <taxon>Enoplea</taxon>
        <taxon>Dorylaimia</taxon>
        <taxon>Trichinellida</taxon>
        <taxon>Trichinellidae</taxon>
        <taxon>Trichinella</taxon>
    </lineage>
</organism>
<feature type="non-terminal residue" evidence="1">
    <location>
        <position position="201"/>
    </location>
</feature>
<sequence length="201" mass="23662">LFLFLFYIVAREYRHDRIEIFHASRMQNAVYVEIGHREPIGWIGYSFNRWFDQHDGERNGQNFERWHLKVQWSKWAWSTANYFGLFTSVFLSIHLWINGEESTYLQMLIEKQSSNSGGGLFTTLSWPISCLLDVKHPHGWPKVLIGKSQVLRIDQSLAIILDLFSSFVNFGWLCELSDKARTLKIRFGYGHFSNVPVFMYA</sequence>
<keyword evidence="2" id="KW-1185">Reference proteome</keyword>
<protein>
    <submittedName>
        <fullName evidence="1">Uncharacterized protein</fullName>
    </submittedName>
</protein>
<dbReference type="EMBL" id="JYDQ01000006">
    <property type="protein sequence ID" value="KRY22849.1"/>
    <property type="molecule type" value="Genomic_DNA"/>
</dbReference>
<evidence type="ECO:0000313" key="2">
    <source>
        <dbReference type="Proteomes" id="UP000054783"/>
    </source>
</evidence>
<evidence type="ECO:0000313" key="1">
    <source>
        <dbReference type="EMBL" id="KRY22849.1"/>
    </source>
</evidence>
<comment type="caution">
    <text evidence="1">The sequence shown here is derived from an EMBL/GenBank/DDBJ whole genome shotgun (WGS) entry which is preliminary data.</text>
</comment>
<dbReference type="AlphaFoldDB" id="A0A0V1ADI9"/>
<name>A0A0V1ADI9_9BILA</name>
<proteinExistence type="predicted"/>
<feature type="non-terminal residue" evidence="1">
    <location>
        <position position="1"/>
    </location>
</feature>
<accession>A0A0V1ADI9</accession>
<gene>
    <name evidence="1" type="ORF">T12_1667</name>
</gene>